<dbReference type="Proteomes" id="UP000008633">
    <property type="component" value="Chromosome"/>
</dbReference>
<name>E6WYZ3_NITSE</name>
<evidence type="ECO:0000313" key="2">
    <source>
        <dbReference type="Proteomes" id="UP000008633"/>
    </source>
</evidence>
<sequence length="152" mass="17768">MKSFQFRRVDTEEELHLLYEMVKELAETEGQTELFVATFDQYLQTFLGESPVAEGIVIYADREPIGFAVILRKFATYLGRETAYIEDLYLRTGLCHGESRLRVLSGLCEKFRSEGYVRVEMRVLKRFNLGEEVLQKAGFNPVDKWQVWRCPL</sequence>
<accession>E6WYZ3</accession>
<keyword evidence="2" id="KW-1185">Reference proteome</keyword>
<dbReference type="EMBL" id="CP002452">
    <property type="protein sequence ID" value="ADV46579.1"/>
    <property type="molecule type" value="Genomic_DNA"/>
</dbReference>
<protein>
    <submittedName>
        <fullName evidence="1">GCN5-related N-acetyltransferase</fullName>
    </submittedName>
</protein>
<dbReference type="AlphaFoldDB" id="E6WYZ3"/>
<dbReference type="SUPFAM" id="SSF55729">
    <property type="entry name" value="Acyl-CoA N-acyltransferases (Nat)"/>
    <property type="match status" value="1"/>
</dbReference>
<dbReference type="STRING" id="749222.Nitsa_1328"/>
<proteinExistence type="predicted"/>
<dbReference type="RefSeq" id="WP_013554269.1">
    <property type="nucleotide sequence ID" value="NC_014935.1"/>
</dbReference>
<dbReference type="KEGG" id="nsa:Nitsa_1328"/>
<dbReference type="Gene3D" id="3.40.630.30">
    <property type="match status" value="1"/>
</dbReference>
<dbReference type="InterPro" id="IPR016181">
    <property type="entry name" value="Acyl_CoA_acyltransferase"/>
</dbReference>
<reference evidence="2" key="2">
    <citation type="submission" date="2011-01" db="EMBL/GenBank/DDBJ databases">
        <title>The complete genome of Nitratifractor salsuginis DSM 16511.</title>
        <authorList>
            <consortium name="US DOE Joint Genome Institute (JGI-PGF)"/>
            <person name="Lucas S."/>
            <person name="Copeland A."/>
            <person name="Lapidus A."/>
            <person name="Bruce D."/>
            <person name="Goodwin L."/>
            <person name="Pitluck S."/>
            <person name="Kyrpides N."/>
            <person name="Mavromatis K."/>
            <person name="Ivanova N."/>
            <person name="Mikhailova N."/>
            <person name="Zeytun A."/>
            <person name="Detter J.C."/>
            <person name="Tapia R."/>
            <person name="Han C."/>
            <person name="Land M."/>
            <person name="Hauser L."/>
            <person name="Markowitz V."/>
            <person name="Cheng J.-F."/>
            <person name="Hugenholtz P."/>
            <person name="Woyke T."/>
            <person name="Wu D."/>
            <person name="Tindall B."/>
            <person name="Schuetze A."/>
            <person name="Brambilla E."/>
            <person name="Klenk H.-P."/>
            <person name="Eisen J.A."/>
        </authorList>
    </citation>
    <scope>NUCLEOTIDE SEQUENCE [LARGE SCALE GENOMIC DNA]</scope>
    <source>
        <strain evidence="2">DSM 16511 / JCM 12458 / E9I37-1</strain>
    </source>
</reference>
<reference evidence="1 2" key="1">
    <citation type="journal article" date="2011" name="Stand. Genomic Sci.">
        <title>Complete genome sequence of Nitratifractor salsuginis type strain (E9I37-1).</title>
        <authorList>
            <person name="Anderson I."/>
            <person name="Sikorski J."/>
            <person name="Zeytun A."/>
            <person name="Nolan M."/>
            <person name="Lapidus A."/>
            <person name="Lucas S."/>
            <person name="Hammon N."/>
            <person name="Deshpande S."/>
            <person name="Cheng J.F."/>
            <person name="Tapia R."/>
            <person name="Han C."/>
            <person name="Goodwin L."/>
            <person name="Pitluck S."/>
            <person name="Liolios K."/>
            <person name="Pagani I."/>
            <person name="Ivanova N."/>
            <person name="Huntemann M."/>
            <person name="Mavromatis K."/>
            <person name="Ovchinikova G."/>
            <person name="Pati A."/>
            <person name="Chen A."/>
            <person name="Palaniappan K."/>
            <person name="Land M."/>
            <person name="Hauser L."/>
            <person name="Brambilla E.M."/>
            <person name="Ngatchou-Djao O.D."/>
            <person name="Rohde M."/>
            <person name="Tindall B.J."/>
            <person name="Goker M."/>
            <person name="Detter J.C."/>
            <person name="Woyke T."/>
            <person name="Bristow J."/>
            <person name="Eisen J.A."/>
            <person name="Markowitz V."/>
            <person name="Hugenholtz P."/>
            <person name="Klenk H.P."/>
            <person name="Kyrpides N.C."/>
        </authorList>
    </citation>
    <scope>NUCLEOTIDE SEQUENCE [LARGE SCALE GENOMIC DNA]</scope>
    <source>
        <strain evidence="2">DSM 16511 / JCM 12458 / E9I37-1</strain>
    </source>
</reference>
<organism evidence="1 2">
    <name type="scientific">Nitratifractor salsuginis (strain DSM 16511 / JCM 12458 / E9I37-1)</name>
    <dbReference type="NCBI Taxonomy" id="749222"/>
    <lineage>
        <taxon>Bacteria</taxon>
        <taxon>Pseudomonadati</taxon>
        <taxon>Campylobacterota</taxon>
        <taxon>Epsilonproteobacteria</taxon>
        <taxon>Campylobacterales</taxon>
        <taxon>Sulfurovaceae</taxon>
        <taxon>Nitratifractor</taxon>
    </lineage>
</organism>
<gene>
    <name evidence="1" type="ordered locus">Nitsa_1328</name>
</gene>
<dbReference type="HOGENOM" id="CLU_1720425_0_0_7"/>
<dbReference type="eggNOG" id="COG1247">
    <property type="taxonomic scope" value="Bacteria"/>
</dbReference>
<evidence type="ECO:0000313" key="1">
    <source>
        <dbReference type="EMBL" id="ADV46579.1"/>
    </source>
</evidence>